<name>A0A919NXB6_9ACTN</name>
<organism evidence="1 2">
    <name type="scientific">Paractinoplanes tereljensis</name>
    <dbReference type="NCBI Taxonomy" id="571912"/>
    <lineage>
        <taxon>Bacteria</taxon>
        <taxon>Bacillati</taxon>
        <taxon>Actinomycetota</taxon>
        <taxon>Actinomycetes</taxon>
        <taxon>Micromonosporales</taxon>
        <taxon>Micromonosporaceae</taxon>
        <taxon>Paractinoplanes</taxon>
    </lineage>
</organism>
<dbReference type="RefSeq" id="WP_203813477.1">
    <property type="nucleotide sequence ID" value="NZ_BOMY01000053.1"/>
</dbReference>
<sequence length="54" mass="5233">MRTALAMSAAGRIGTPADIAAAAAFLLGPDASYITGTDLLVNGGVTASGGLARR</sequence>
<dbReference type="SUPFAM" id="SSF51735">
    <property type="entry name" value="NAD(P)-binding Rossmann-fold domains"/>
    <property type="match status" value="1"/>
</dbReference>
<proteinExistence type="predicted"/>
<dbReference type="InterPro" id="IPR002347">
    <property type="entry name" value="SDR_fam"/>
</dbReference>
<dbReference type="EMBL" id="BOMY01000053">
    <property type="protein sequence ID" value="GIF25661.1"/>
    <property type="molecule type" value="Genomic_DNA"/>
</dbReference>
<evidence type="ECO:0000313" key="1">
    <source>
        <dbReference type="EMBL" id="GIF25661.1"/>
    </source>
</evidence>
<dbReference type="AlphaFoldDB" id="A0A919NXB6"/>
<keyword evidence="2" id="KW-1185">Reference proteome</keyword>
<dbReference type="Gene3D" id="3.40.50.720">
    <property type="entry name" value="NAD(P)-binding Rossmann-like Domain"/>
    <property type="match status" value="1"/>
</dbReference>
<dbReference type="Pfam" id="PF13561">
    <property type="entry name" value="adh_short_C2"/>
    <property type="match status" value="1"/>
</dbReference>
<evidence type="ECO:0000313" key="2">
    <source>
        <dbReference type="Proteomes" id="UP000623608"/>
    </source>
</evidence>
<comment type="caution">
    <text evidence="1">The sequence shown here is derived from an EMBL/GenBank/DDBJ whole genome shotgun (WGS) entry which is preliminary data.</text>
</comment>
<gene>
    <name evidence="1" type="ORF">Ate02nite_83910</name>
</gene>
<protein>
    <submittedName>
        <fullName evidence="1">Uncharacterized protein</fullName>
    </submittedName>
</protein>
<dbReference type="Proteomes" id="UP000623608">
    <property type="component" value="Unassembled WGS sequence"/>
</dbReference>
<accession>A0A919NXB6</accession>
<dbReference type="InterPro" id="IPR036291">
    <property type="entry name" value="NAD(P)-bd_dom_sf"/>
</dbReference>
<reference evidence="1" key="1">
    <citation type="submission" date="2021-01" db="EMBL/GenBank/DDBJ databases">
        <title>Whole genome shotgun sequence of Actinoplanes tereljensis NBRC 105297.</title>
        <authorList>
            <person name="Komaki H."/>
            <person name="Tamura T."/>
        </authorList>
    </citation>
    <scope>NUCLEOTIDE SEQUENCE</scope>
    <source>
        <strain evidence="1">NBRC 105297</strain>
    </source>
</reference>